<evidence type="ECO:0000256" key="1">
    <source>
        <dbReference type="ARBA" id="ARBA00008894"/>
    </source>
</evidence>
<dbReference type="EnsemblPlants" id="KQK95874">
    <property type="protein sequence ID" value="KQK95874"/>
    <property type="gene ID" value="SETIT_027816mg"/>
</dbReference>
<dbReference type="GO" id="GO:0000166">
    <property type="term" value="F:nucleotide binding"/>
    <property type="evidence" value="ECO:0007669"/>
    <property type="project" value="UniProtKB-KW"/>
</dbReference>
<evidence type="ECO:0000256" key="3">
    <source>
        <dbReference type="ARBA" id="ARBA00022737"/>
    </source>
</evidence>
<keyword evidence="4" id="KW-0547">Nucleotide-binding</keyword>
<dbReference type="EMBL" id="AGNK02005232">
    <property type="status" value="NOT_ANNOTATED_CDS"/>
    <property type="molecule type" value="Genomic_DNA"/>
</dbReference>
<dbReference type="Gene3D" id="1.20.5.4130">
    <property type="match status" value="1"/>
</dbReference>
<feature type="region of interest" description="Disordered" evidence="6">
    <location>
        <begin position="1"/>
        <end position="22"/>
    </location>
</feature>
<evidence type="ECO:0000256" key="2">
    <source>
        <dbReference type="ARBA" id="ARBA00022614"/>
    </source>
</evidence>
<reference evidence="9" key="1">
    <citation type="journal article" date="2012" name="Nat. Biotechnol.">
        <title>Reference genome sequence of the model plant Setaria.</title>
        <authorList>
            <person name="Bennetzen J.L."/>
            <person name="Schmutz J."/>
            <person name="Wang H."/>
            <person name="Percifield R."/>
            <person name="Hawkins J."/>
            <person name="Pontaroli A.C."/>
            <person name="Estep M."/>
            <person name="Feng L."/>
            <person name="Vaughn J.N."/>
            <person name="Grimwood J."/>
            <person name="Jenkins J."/>
            <person name="Barry K."/>
            <person name="Lindquist E."/>
            <person name="Hellsten U."/>
            <person name="Deshpande S."/>
            <person name="Wang X."/>
            <person name="Wu X."/>
            <person name="Mitros T."/>
            <person name="Triplett J."/>
            <person name="Yang X."/>
            <person name="Ye C.Y."/>
            <person name="Mauro-Herrera M."/>
            <person name="Wang L."/>
            <person name="Li P."/>
            <person name="Sharma M."/>
            <person name="Sharma R."/>
            <person name="Ronald P.C."/>
            <person name="Panaud O."/>
            <person name="Kellogg E.A."/>
            <person name="Brutnell T.P."/>
            <person name="Doust A.N."/>
            <person name="Tuskan G.A."/>
            <person name="Rokhsar D."/>
            <person name="Devos K.M."/>
        </authorList>
    </citation>
    <scope>NUCLEOTIDE SEQUENCE [LARGE SCALE GENOMIC DNA]</scope>
    <source>
        <strain evidence="9">cv. Yugu1</strain>
    </source>
</reference>
<evidence type="ECO:0000256" key="6">
    <source>
        <dbReference type="SAM" id="MobiDB-lite"/>
    </source>
</evidence>
<evidence type="ECO:0000313" key="9">
    <source>
        <dbReference type="Proteomes" id="UP000004995"/>
    </source>
</evidence>
<dbReference type="Proteomes" id="UP000004995">
    <property type="component" value="Unassembled WGS sequence"/>
</dbReference>
<dbReference type="PANTHER" id="PTHR19338:SF30">
    <property type="entry name" value="NB-ARC DOMAIN-CONTAINING PROTEIN"/>
    <property type="match status" value="1"/>
</dbReference>
<reference evidence="8" key="2">
    <citation type="submission" date="2018-08" db="UniProtKB">
        <authorList>
            <consortium name="EnsemblPlants"/>
        </authorList>
    </citation>
    <scope>IDENTIFICATION</scope>
    <source>
        <strain evidence="8">Yugu1</strain>
    </source>
</reference>
<evidence type="ECO:0000256" key="4">
    <source>
        <dbReference type="ARBA" id="ARBA00022741"/>
    </source>
</evidence>
<keyword evidence="2" id="KW-0433">Leucine-rich repeat</keyword>
<dbReference type="PANTHER" id="PTHR19338">
    <property type="entry name" value="TRANSLOCASE OF INNER MITOCHONDRIAL MEMBRANE 13 HOMOLOG"/>
    <property type="match status" value="1"/>
</dbReference>
<accession>K3ZMJ8</accession>
<dbReference type="eggNOG" id="KOG4658">
    <property type="taxonomic scope" value="Eukaryota"/>
</dbReference>
<keyword evidence="9" id="KW-1185">Reference proteome</keyword>
<evidence type="ECO:0000256" key="5">
    <source>
        <dbReference type="ARBA" id="ARBA00022821"/>
    </source>
</evidence>
<dbReference type="Pfam" id="PF18052">
    <property type="entry name" value="Rx_N"/>
    <property type="match status" value="1"/>
</dbReference>
<dbReference type="GO" id="GO:0006952">
    <property type="term" value="P:defense response"/>
    <property type="evidence" value="ECO:0007669"/>
    <property type="project" value="UniProtKB-KW"/>
</dbReference>
<keyword evidence="5" id="KW-0611">Plant defense</keyword>
<sequence>MEYRDRESALPSLQGRPPAAQAEKNKIRLLKDHLQELIYKYLMEPSEVEAPTSSAAARCWVKEVRELSYDIDDFLDELVYGLNATAASHKNLRGKIAKVREDRSRSRWVADETTRFKSRLEEAIQRHKRYNLDKLQNRQIRIDSNEPPIPPLGSWQDNNGQKELYCKLRGQFECRAFARSAMKPDIRRLHAHQHTLEEWLIDDLELHNRTIRAHLRHKR</sequence>
<evidence type="ECO:0000259" key="7">
    <source>
        <dbReference type="Pfam" id="PF18052"/>
    </source>
</evidence>
<protein>
    <recommendedName>
        <fullName evidence="7">Disease resistance N-terminal domain-containing protein</fullName>
    </recommendedName>
</protein>
<evidence type="ECO:0000313" key="8">
    <source>
        <dbReference type="EnsemblPlants" id="KQK95874"/>
    </source>
</evidence>
<dbReference type="InterPro" id="IPR041118">
    <property type="entry name" value="Rx_N"/>
</dbReference>
<dbReference type="HOGENOM" id="CLU_000837_29_0_1"/>
<feature type="domain" description="Disease resistance N-terminal" evidence="7">
    <location>
        <begin position="24"/>
        <end position="91"/>
    </location>
</feature>
<dbReference type="Gramene" id="KQK95874">
    <property type="protein sequence ID" value="KQK95874"/>
    <property type="gene ID" value="SETIT_027816mg"/>
</dbReference>
<keyword evidence="3" id="KW-0677">Repeat</keyword>
<dbReference type="OMA" id="CKLRGQF"/>
<comment type="similarity">
    <text evidence="1">Belongs to the disease resistance NB-LRR family.</text>
</comment>
<dbReference type="FunCoup" id="K3ZMJ8">
    <property type="interactions" value="300"/>
</dbReference>
<proteinExistence type="inferred from homology"/>
<name>K3ZMJ8_SETIT</name>
<dbReference type="AlphaFoldDB" id="K3ZMJ8"/>
<dbReference type="InParanoid" id="K3ZMJ8"/>
<organism evidence="8 9">
    <name type="scientific">Setaria italica</name>
    <name type="common">Foxtail millet</name>
    <name type="synonym">Panicum italicum</name>
    <dbReference type="NCBI Taxonomy" id="4555"/>
    <lineage>
        <taxon>Eukaryota</taxon>
        <taxon>Viridiplantae</taxon>
        <taxon>Streptophyta</taxon>
        <taxon>Embryophyta</taxon>
        <taxon>Tracheophyta</taxon>
        <taxon>Spermatophyta</taxon>
        <taxon>Magnoliopsida</taxon>
        <taxon>Liliopsida</taxon>
        <taxon>Poales</taxon>
        <taxon>Poaceae</taxon>
        <taxon>PACMAD clade</taxon>
        <taxon>Panicoideae</taxon>
        <taxon>Panicodae</taxon>
        <taxon>Paniceae</taxon>
        <taxon>Cenchrinae</taxon>
        <taxon>Setaria</taxon>
    </lineage>
</organism>